<evidence type="ECO:0000313" key="1">
    <source>
        <dbReference type="EMBL" id="EAX91285.1"/>
    </source>
</evidence>
<organism evidence="1 2">
    <name type="scientific">Trichomonas vaginalis (strain ATCC PRA-98 / G3)</name>
    <dbReference type="NCBI Taxonomy" id="412133"/>
    <lineage>
        <taxon>Eukaryota</taxon>
        <taxon>Metamonada</taxon>
        <taxon>Parabasalia</taxon>
        <taxon>Trichomonadida</taxon>
        <taxon>Trichomonadidae</taxon>
        <taxon>Trichomonas</taxon>
    </lineage>
</organism>
<dbReference type="KEGG" id="tva:4748978"/>
<accession>A2FUZ4</accession>
<sequence>MMNKYERDILMTRKTRKYKEFTKNIEDRKLTMERMQILGIKLDYVTAFIDREYGWHVTFAHLLQLAEVLHKKLDIQLDRLAKRNRSALLCWYTETWDLIQPKLVSMRKRSNRRRKSIKQEVSSPRNNQICNAREDGVEAIKLVDPSNINSLLNRH</sequence>
<dbReference type="VEuPathDB" id="TrichDB:TVAGG3_0455780"/>
<reference evidence="1" key="1">
    <citation type="submission" date="2006-10" db="EMBL/GenBank/DDBJ databases">
        <authorList>
            <person name="Amadeo P."/>
            <person name="Zhao Q."/>
            <person name="Wortman J."/>
            <person name="Fraser-Liggett C."/>
            <person name="Carlton J."/>
        </authorList>
    </citation>
    <scope>NUCLEOTIDE SEQUENCE</scope>
    <source>
        <strain evidence="1">G3</strain>
    </source>
</reference>
<name>A2FUZ4_TRIV3</name>
<protein>
    <submittedName>
        <fullName evidence="1">Uncharacterized protein</fullName>
    </submittedName>
</protein>
<reference evidence="1" key="2">
    <citation type="journal article" date="2007" name="Science">
        <title>Draft genome sequence of the sexually transmitted pathogen Trichomonas vaginalis.</title>
        <authorList>
            <person name="Carlton J.M."/>
            <person name="Hirt R.P."/>
            <person name="Silva J.C."/>
            <person name="Delcher A.L."/>
            <person name="Schatz M."/>
            <person name="Zhao Q."/>
            <person name="Wortman J.R."/>
            <person name="Bidwell S.L."/>
            <person name="Alsmark U.C.M."/>
            <person name="Besteiro S."/>
            <person name="Sicheritz-Ponten T."/>
            <person name="Noel C.J."/>
            <person name="Dacks J.B."/>
            <person name="Foster P.G."/>
            <person name="Simillion C."/>
            <person name="Van de Peer Y."/>
            <person name="Miranda-Saavedra D."/>
            <person name="Barton G.J."/>
            <person name="Westrop G.D."/>
            <person name="Mueller S."/>
            <person name="Dessi D."/>
            <person name="Fiori P.L."/>
            <person name="Ren Q."/>
            <person name="Paulsen I."/>
            <person name="Zhang H."/>
            <person name="Bastida-Corcuera F.D."/>
            <person name="Simoes-Barbosa A."/>
            <person name="Brown M.T."/>
            <person name="Hayes R.D."/>
            <person name="Mukherjee M."/>
            <person name="Okumura C.Y."/>
            <person name="Schneider R."/>
            <person name="Smith A.J."/>
            <person name="Vanacova S."/>
            <person name="Villalvazo M."/>
            <person name="Haas B.J."/>
            <person name="Pertea M."/>
            <person name="Feldblyum T.V."/>
            <person name="Utterback T.R."/>
            <person name="Shu C.L."/>
            <person name="Osoegawa K."/>
            <person name="de Jong P.J."/>
            <person name="Hrdy I."/>
            <person name="Horvathova L."/>
            <person name="Zubacova Z."/>
            <person name="Dolezal P."/>
            <person name="Malik S.B."/>
            <person name="Logsdon J.M. Jr."/>
            <person name="Henze K."/>
            <person name="Gupta A."/>
            <person name="Wang C.C."/>
            <person name="Dunne R.L."/>
            <person name="Upcroft J.A."/>
            <person name="Upcroft P."/>
            <person name="White O."/>
            <person name="Salzberg S.L."/>
            <person name="Tang P."/>
            <person name="Chiu C.-H."/>
            <person name="Lee Y.-S."/>
            <person name="Embley T.M."/>
            <person name="Coombs G.H."/>
            <person name="Mottram J.C."/>
            <person name="Tachezy J."/>
            <person name="Fraser-Liggett C.M."/>
            <person name="Johnson P.J."/>
        </authorList>
    </citation>
    <scope>NUCLEOTIDE SEQUENCE [LARGE SCALE GENOMIC DNA]</scope>
    <source>
        <strain evidence="1">G3</strain>
    </source>
</reference>
<dbReference type="Proteomes" id="UP000001542">
    <property type="component" value="Unassembled WGS sequence"/>
</dbReference>
<keyword evidence="2" id="KW-1185">Reference proteome</keyword>
<evidence type="ECO:0000313" key="2">
    <source>
        <dbReference type="Proteomes" id="UP000001542"/>
    </source>
</evidence>
<dbReference type="VEuPathDB" id="TrichDB:TVAG_251290"/>
<dbReference type="EMBL" id="DS114046">
    <property type="protein sequence ID" value="EAX91285.1"/>
    <property type="molecule type" value="Genomic_DNA"/>
</dbReference>
<dbReference type="InParanoid" id="A2FUZ4"/>
<dbReference type="RefSeq" id="XP_001304215.1">
    <property type="nucleotide sequence ID" value="XM_001304214.1"/>
</dbReference>
<gene>
    <name evidence="1" type="ORF">TVAG_251290</name>
</gene>
<proteinExistence type="predicted"/>
<dbReference type="AlphaFoldDB" id="A2FUZ4"/>